<dbReference type="Gene3D" id="2.40.128.20">
    <property type="match status" value="1"/>
</dbReference>
<proteinExistence type="predicted"/>
<dbReference type="Pfam" id="PF00061">
    <property type="entry name" value="Lipocalin"/>
    <property type="match status" value="1"/>
</dbReference>
<dbReference type="AlphaFoldDB" id="A0A7K8KTA7"/>
<dbReference type="InterPro" id="IPR000566">
    <property type="entry name" value="Lipocln_cytosolic_FA-bd_dom"/>
</dbReference>
<dbReference type="InterPro" id="IPR012674">
    <property type="entry name" value="Calycin"/>
</dbReference>
<reference evidence="2 3" key="1">
    <citation type="submission" date="2019-09" db="EMBL/GenBank/DDBJ databases">
        <title>Bird 10,000 Genomes (B10K) Project - Family phase.</title>
        <authorList>
            <person name="Zhang G."/>
        </authorList>
    </citation>
    <scope>NUCLEOTIDE SEQUENCE [LARGE SCALE GENOMIC DNA]</scope>
    <source>
        <strain evidence="2">B10K-CU-031-01</strain>
        <tissue evidence="2">Muscle</tissue>
    </source>
</reference>
<dbReference type="SUPFAM" id="SSF50814">
    <property type="entry name" value="Lipocalins"/>
    <property type="match status" value="1"/>
</dbReference>
<name>A0A7K8KTA7_9AVES</name>
<evidence type="ECO:0000313" key="2">
    <source>
        <dbReference type="EMBL" id="NXE19652.1"/>
    </source>
</evidence>
<evidence type="ECO:0000259" key="1">
    <source>
        <dbReference type="Pfam" id="PF00061"/>
    </source>
</evidence>
<gene>
    <name evidence="2" type="primary">Lcn15</name>
    <name evidence="2" type="ORF">ARDKOR_R14663</name>
</gene>
<feature type="non-terminal residue" evidence="2">
    <location>
        <position position="70"/>
    </location>
</feature>
<protein>
    <submittedName>
        <fullName evidence="2">LCN15 protein</fullName>
    </submittedName>
</protein>
<comment type="caution">
    <text evidence="2">The sequence shown here is derived from an EMBL/GenBank/DDBJ whole genome shotgun (WGS) entry which is preliminary data.</text>
</comment>
<accession>A0A7K8KTA7</accession>
<sequence>METDYSGYAIMHELQRKEQESSAGLQLLTREQDAGPQLLEKFRELIPTMGLTEDMLAILPQSSERRDGAG</sequence>
<dbReference type="Proteomes" id="UP000560386">
    <property type="component" value="Unassembled WGS sequence"/>
</dbReference>
<keyword evidence="3" id="KW-1185">Reference proteome</keyword>
<feature type="domain" description="Lipocalin/cytosolic fatty-acid binding" evidence="1">
    <location>
        <begin position="2"/>
        <end position="62"/>
    </location>
</feature>
<evidence type="ECO:0000313" key="3">
    <source>
        <dbReference type="Proteomes" id="UP000560386"/>
    </source>
</evidence>
<feature type="non-terminal residue" evidence="2">
    <location>
        <position position="1"/>
    </location>
</feature>
<dbReference type="EMBL" id="VWPR01000090">
    <property type="protein sequence ID" value="NXE19652.1"/>
    <property type="molecule type" value="Genomic_DNA"/>
</dbReference>
<organism evidence="2 3">
    <name type="scientific">Ardeotis kori</name>
    <dbReference type="NCBI Taxonomy" id="89386"/>
    <lineage>
        <taxon>Eukaryota</taxon>
        <taxon>Metazoa</taxon>
        <taxon>Chordata</taxon>
        <taxon>Craniata</taxon>
        <taxon>Vertebrata</taxon>
        <taxon>Euteleostomi</taxon>
        <taxon>Archelosauria</taxon>
        <taxon>Archosauria</taxon>
        <taxon>Dinosauria</taxon>
        <taxon>Saurischia</taxon>
        <taxon>Theropoda</taxon>
        <taxon>Coelurosauria</taxon>
        <taxon>Aves</taxon>
        <taxon>Neognathae</taxon>
        <taxon>Neoaves</taxon>
        <taxon>Otidimorphae</taxon>
        <taxon>Otidiformes</taxon>
        <taxon>Otididae</taxon>
        <taxon>Ardeotis</taxon>
    </lineage>
</organism>